<dbReference type="PANTHER" id="PTHR45749:SF21">
    <property type="entry name" value="DUF4371 DOMAIN-CONTAINING PROTEIN"/>
    <property type="match status" value="1"/>
</dbReference>
<sequence>MAGCISGVQKRIKDMYPRAHFFHCASHRLNLVINDLNVLPEVRNCLTKIKDTITFFKESAVRMNVINTSNCKLTKLCETRFVEKHKSVRQFNEKFIVIVEAKYSAKFEFISTILQGVIIDLQEATKRIQELVQIVKNDRCNSGCQFNLIFKKAEETAIKICLELKIPRRVIRQTQRDNYPKFSEVVKSINNLYGPLLDNFEEEAITWLSSLALIHIPKNRFDDTLFFENHKTDVMNHFELNVRRLSLLFDS</sequence>
<dbReference type="PANTHER" id="PTHR45749">
    <property type="match status" value="1"/>
</dbReference>
<dbReference type="InterPro" id="IPR012337">
    <property type="entry name" value="RNaseH-like_sf"/>
</dbReference>
<dbReference type="EMBL" id="CARXXK010000362">
    <property type="protein sequence ID" value="CAI6370451.1"/>
    <property type="molecule type" value="Genomic_DNA"/>
</dbReference>
<organism evidence="1 2">
    <name type="scientific">Macrosiphum euphorbiae</name>
    <name type="common">potato aphid</name>
    <dbReference type="NCBI Taxonomy" id="13131"/>
    <lineage>
        <taxon>Eukaryota</taxon>
        <taxon>Metazoa</taxon>
        <taxon>Ecdysozoa</taxon>
        <taxon>Arthropoda</taxon>
        <taxon>Hexapoda</taxon>
        <taxon>Insecta</taxon>
        <taxon>Pterygota</taxon>
        <taxon>Neoptera</taxon>
        <taxon>Paraneoptera</taxon>
        <taxon>Hemiptera</taxon>
        <taxon>Sternorrhyncha</taxon>
        <taxon>Aphidomorpha</taxon>
        <taxon>Aphidoidea</taxon>
        <taxon>Aphididae</taxon>
        <taxon>Macrosiphini</taxon>
        <taxon>Macrosiphum</taxon>
    </lineage>
</organism>
<name>A0AAV0XT09_9HEMI</name>
<keyword evidence="2" id="KW-1185">Reference proteome</keyword>
<accession>A0AAV0XT09</accession>
<gene>
    <name evidence="1" type="ORF">MEUPH1_LOCUS24566</name>
</gene>
<dbReference type="Proteomes" id="UP001160148">
    <property type="component" value="Unassembled WGS sequence"/>
</dbReference>
<reference evidence="1 2" key="1">
    <citation type="submission" date="2023-01" db="EMBL/GenBank/DDBJ databases">
        <authorList>
            <person name="Whitehead M."/>
        </authorList>
    </citation>
    <scope>NUCLEOTIDE SEQUENCE [LARGE SCALE GENOMIC DNA]</scope>
</reference>
<dbReference type="SUPFAM" id="SSF53098">
    <property type="entry name" value="Ribonuclease H-like"/>
    <property type="match status" value="1"/>
</dbReference>
<proteinExistence type="predicted"/>
<protein>
    <submittedName>
        <fullName evidence="1">Uncharacterized protein</fullName>
    </submittedName>
</protein>
<comment type="caution">
    <text evidence="1">The sequence shown here is derived from an EMBL/GenBank/DDBJ whole genome shotgun (WGS) entry which is preliminary data.</text>
</comment>
<dbReference type="AlphaFoldDB" id="A0AAV0XT09"/>
<evidence type="ECO:0000313" key="2">
    <source>
        <dbReference type="Proteomes" id="UP001160148"/>
    </source>
</evidence>
<evidence type="ECO:0000313" key="1">
    <source>
        <dbReference type="EMBL" id="CAI6370451.1"/>
    </source>
</evidence>